<evidence type="ECO:0000256" key="1">
    <source>
        <dbReference type="SAM" id="MobiDB-lite"/>
    </source>
</evidence>
<sequence>MTKKTKPLNRKCKICGEKFQTNFFNVQWCSPECGVKLARQRLEKQKEKVAKKREKEEKKRIEETKERMKTTTTLLSETQSAVNKYIRLRDRNKCCISCGKPLVAEQLGGGFDAGHYRSRGSAPHLRFYTLNIHGQCKKCNRYHGGNYHQFRIGLIERLGIEKVEQIEADQRPRHYSKDGLRRIKKIFNKKARMLEKRKGL</sequence>
<dbReference type="Pfam" id="PF05766">
    <property type="entry name" value="NinG"/>
    <property type="match status" value="1"/>
</dbReference>
<comment type="caution">
    <text evidence="2">The sequence shown here is derived from an EMBL/GenBank/DDBJ whole genome shotgun (WGS) entry which is preliminary data.</text>
</comment>
<evidence type="ECO:0000313" key="3">
    <source>
        <dbReference type="Proteomes" id="UP000540079"/>
    </source>
</evidence>
<accession>A0A849CM52</accession>
<evidence type="ECO:0000313" key="2">
    <source>
        <dbReference type="EMBL" id="NNI80063.1"/>
    </source>
</evidence>
<reference evidence="2 3" key="1">
    <citation type="journal article" date="2018" name="Front. Microbiol.">
        <title>Genetic and Phylogenetic Characteristics of Pasteurella multocida Isolates From Different Host Species.</title>
        <authorList>
            <person name="Peng Z."/>
            <person name="Liang W."/>
            <person name="Wang F."/>
            <person name="Xu Z."/>
            <person name="Xie Z."/>
            <person name="Lian Z."/>
            <person name="Hua L."/>
            <person name="Zhou R."/>
            <person name="Chen H."/>
            <person name="Wu B."/>
        </authorList>
    </citation>
    <scope>NUCLEOTIDE SEQUENCE [LARGE SCALE GENOMIC DNA]</scope>
    <source>
        <strain evidence="2 3">HNA06</strain>
    </source>
</reference>
<dbReference type="InterPro" id="IPR008713">
    <property type="entry name" value="Phage_lambda_NinG"/>
</dbReference>
<name>A0A849CM52_PASMD</name>
<organism evidence="2 3">
    <name type="scientific">Pasteurella multocida</name>
    <dbReference type="NCBI Taxonomy" id="747"/>
    <lineage>
        <taxon>Bacteria</taxon>
        <taxon>Pseudomonadati</taxon>
        <taxon>Pseudomonadota</taxon>
        <taxon>Gammaproteobacteria</taxon>
        <taxon>Pasteurellales</taxon>
        <taxon>Pasteurellaceae</taxon>
        <taxon>Pasteurella</taxon>
    </lineage>
</organism>
<proteinExistence type="predicted"/>
<dbReference type="EMBL" id="PPVL01000025">
    <property type="protein sequence ID" value="NNI80063.1"/>
    <property type="molecule type" value="Genomic_DNA"/>
</dbReference>
<protein>
    <submittedName>
        <fullName evidence="2">Recombinase NinG</fullName>
    </submittedName>
</protein>
<gene>
    <name evidence="2" type="ORF">C2800_11690</name>
</gene>
<dbReference type="AlphaFoldDB" id="A0A849CM52"/>
<feature type="region of interest" description="Disordered" evidence="1">
    <location>
        <begin position="46"/>
        <end position="65"/>
    </location>
</feature>
<dbReference type="Proteomes" id="UP000540079">
    <property type="component" value="Unassembled WGS sequence"/>
</dbReference>
<dbReference type="RefSeq" id="WP_014667791.1">
    <property type="nucleotide sequence ID" value="NZ_CP090428.1"/>
</dbReference>